<dbReference type="EMBL" id="JANPWB010000009">
    <property type="protein sequence ID" value="KAJ1152141.1"/>
    <property type="molecule type" value="Genomic_DNA"/>
</dbReference>
<reference evidence="2" key="1">
    <citation type="journal article" date="2022" name="bioRxiv">
        <title>Sequencing and chromosome-scale assembly of the giantPleurodeles waltlgenome.</title>
        <authorList>
            <person name="Brown T."/>
            <person name="Elewa A."/>
            <person name="Iarovenko S."/>
            <person name="Subramanian E."/>
            <person name="Araus A.J."/>
            <person name="Petzold A."/>
            <person name="Susuki M."/>
            <person name="Suzuki K.-i.T."/>
            <person name="Hayashi T."/>
            <person name="Toyoda A."/>
            <person name="Oliveira C."/>
            <person name="Osipova E."/>
            <person name="Leigh N.D."/>
            <person name="Simon A."/>
            <person name="Yun M.H."/>
        </authorList>
    </citation>
    <scope>NUCLEOTIDE SEQUENCE</scope>
    <source>
        <strain evidence="2">20211129_DDA</strain>
        <tissue evidence="2">Liver</tissue>
    </source>
</reference>
<dbReference type="Proteomes" id="UP001066276">
    <property type="component" value="Chromosome 5"/>
</dbReference>
<keyword evidence="3" id="KW-1185">Reference proteome</keyword>
<sequence>MGKRKEGDTVAPASSTKKSRKPLRHAAIGLSLSADVSTLSAIDNLTVMPINVLDEPHITTKDGTIAKEYTADYEVLHFKLDELKTLVIALGSND</sequence>
<organism evidence="2 3">
    <name type="scientific">Pleurodeles waltl</name>
    <name type="common">Iberian ribbed newt</name>
    <dbReference type="NCBI Taxonomy" id="8319"/>
    <lineage>
        <taxon>Eukaryota</taxon>
        <taxon>Metazoa</taxon>
        <taxon>Chordata</taxon>
        <taxon>Craniata</taxon>
        <taxon>Vertebrata</taxon>
        <taxon>Euteleostomi</taxon>
        <taxon>Amphibia</taxon>
        <taxon>Batrachia</taxon>
        <taxon>Caudata</taxon>
        <taxon>Salamandroidea</taxon>
        <taxon>Salamandridae</taxon>
        <taxon>Pleurodelinae</taxon>
        <taxon>Pleurodeles</taxon>
    </lineage>
</organism>
<proteinExistence type="predicted"/>
<comment type="caution">
    <text evidence="2">The sequence shown here is derived from an EMBL/GenBank/DDBJ whole genome shotgun (WGS) entry which is preliminary data.</text>
</comment>
<protein>
    <submittedName>
        <fullName evidence="2">Uncharacterized protein</fullName>
    </submittedName>
</protein>
<evidence type="ECO:0000313" key="3">
    <source>
        <dbReference type="Proteomes" id="UP001066276"/>
    </source>
</evidence>
<accession>A0AAV7RKJ5</accession>
<evidence type="ECO:0000256" key="1">
    <source>
        <dbReference type="SAM" id="MobiDB-lite"/>
    </source>
</evidence>
<evidence type="ECO:0000313" key="2">
    <source>
        <dbReference type="EMBL" id="KAJ1152141.1"/>
    </source>
</evidence>
<gene>
    <name evidence="2" type="ORF">NDU88_004918</name>
</gene>
<name>A0AAV7RKJ5_PLEWA</name>
<dbReference type="AlphaFoldDB" id="A0AAV7RKJ5"/>
<feature type="region of interest" description="Disordered" evidence="1">
    <location>
        <begin position="1"/>
        <end position="22"/>
    </location>
</feature>